<accession>A0A0B7FGA2</accession>
<evidence type="ECO:0000313" key="3">
    <source>
        <dbReference type="Proteomes" id="UP000059188"/>
    </source>
</evidence>
<dbReference type="Proteomes" id="UP000059188">
    <property type="component" value="Unassembled WGS sequence"/>
</dbReference>
<dbReference type="AlphaFoldDB" id="A0A0B7FGA2"/>
<evidence type="ECO:0000313" key="2">
    <source>
        <dbReference type="EMBL" id="CEL57036.1"/>
    </source>
</evidence>
<protein>
    <submittedName>
        <fullName evidence="2">Uncharacterized protein</fullName>
    </submittedName>
</protein>
<evidence type="ECO:0000256" key="1">
    <source>
        <dbReference type="SAM" id="MobiDB-lite"/>
    </source>
</evidence>
<dbReference type="EMBL" id="LN679126">
    <property type="protein sequence ID" value="CEL57036.1"/>
    <property type="molecule type" value="Genomic_DNA"/>
</dbReference>
<sequence>MRSHAKSHPTESVTKIAVFDTFTMEPTTRLTPDDRPTKRAKTEEPEESMNVPESNSAKKEEPAVDDLDDEDPYAGYEEKQENTRAADLYLDTLTAIEAGKPRGPRL</sequence>
<gene>
    <name evidence="2" type="ORF">RSOLAG1IB_08289</name>
</gene>
<name>A0A0B7FGA2_THACB</name>
<feature type="region of interest" description="Disordered" evidence="1">
    <location>
        <begin position="1"/>
        <end position="87"/>
    </location>
</feature>
<reference evidence="2 3" key="1">
    <citation type="submission" date="2014-11" db="EMBL/GenBank/DDBJ databases">
        <authorList>
            <person name="Wibberg Daniel"/>
        </authorList>
    </citation>
    <scope>NUCLEOTIDE SEQUENCE [LARGE SCALE GENOMIC DNA]</scope>
    <source>
        <strain evidence="2">Rhizoctonia solani AG1-IB 7/3/14</strain>
    </source>
</reference>
<feature type="compositionally biased region" description="Basic and acidic residues" evidence="1">
    <location>
        <begin position="31"/>
        <end position="43"/>
    </location>
</feature>
<dbReference type="STRING" id="1108050.A0A0B7FGA2"/>
<organism evidence="2 3">
    <name type="scientific">Thanatephorus cucumeris (strain AG1-IB / isolate 7/3/14)</name>
    <name type="common">Lettuce bottom rot fungus</name>
    <name type="synonym">Rhizoctonia solani</name>
    <dbReference type="NCBI Taxonomy" id="1108050"/>
    <lineage>
        <taxon>Eukaryota</taxon>
        <taxon>Fungi</taxon>
        <taxon>Dikarya</taxon>
        <taxon>Basidiomycota</taxon>
        <taxon>Agaricomycotina</taxon>
        <taxon>Agaricomycetes</taxon>
        <taxon>Cantharellales</taxon>
        <taxon>Ceratobasidiaceae</taxon>
        <taxon>Rhizoctonia</taxon>
        <taxon>Rhizoctonia solani AG-1</taxon>
    </lineage>
</organism>
<keyword evidence="3" id="KW-1185">Reference proteome</keyword>
<proteinExistence type="predicted"/>
<feature type="compositionally biased region" description="Acidic residues" evidence="1">
    <location>
        <begin position="63"/>
        <end position="72"/>
    </location>
</feature>